<protein>
    <submittedName>
        <fullName evidence="1">Three-Cys-motif partner protein TcmP</fullName>
    </submittedName>
</protein>
<dbReference type="AlphaFoldDB" id="A0A7V0Z3T5"/>
<evidence type="ECO:0000313" key="1">
    <source>
        <dbReference type="EMBL" id="HDY58014.1"/>
    </source>
</evidence>
<reference evidence="1" key="1">
    <citation type="journal article" date="2020" name="mSystems">
        <title>Genome- and Community-Level Interaction Insights into Carbon Utilization and Element Cycling Functions of Hydrothermarchaeota in Hydrothermal Sediment.</title>
        <authorList>
            <person name="Zhou Z."/>
            <person name="Liu Y."/>
            <person name="Xu W."/>
            <person name="Pan J."/>
            <person name="Luo Z.H."/>
            <person name="Li M."/>
        </authorList>
    </citation>
    <scope>NUCLEOTIDE SEQUENCE [LARGE SCALE GENOMIC DNA]</scope>
    <source>
        <strain evidence="1">SpSt-258</strain>
    </source>
</reference>
<proteinExistence type="predicted"/>
<organism evidence="1">
    <name type="scientific">candidate division WOR-3 bacterium</name>
    <dbReference type="NCBI Taxonomy" id="2052148"/>
    <lineage>
        <taxon>Bacteria</taxon>
        <taxon>Bacteria division WOR-3</taxon>
    </lineage>
</organism>
<sequence>MGDKIDLWDICNRPSTRTKLEILKRVFDVWLTIWNKQSWVANEWYVVDLFAGRGKYIDGSNGSPLIFLENIASRDKKLKDNLKIKLFFVEENNNTFKYLTEHTSEFLKNNPEIKSKIDIRFFNNDCNQIIDKIITEINNSNKHPLKEFIPMKF</sequence>
<dbReference type="EMBL" id="DSKY01000002">
    <property type="protein sequence ID" value="HDY58014.1"/>
    <property type="molecule type" value="Genomic_DNA"/>
</dbReference>
<name>A0A7V0Z3T5_UNCW3</name>
<dbReference type="NCBIfam" id="TIGR04474">
    <property type="entry name" value="tcm_partner"/>
    <property type="match status" value="1"/>
</dbReference>
<accession>A0A7V0Z3T5</accession>
<gene>
    <name evidence="1" type="primary">tcmP</name>
    <name evidence="1" type="ORF">ENP86_00440</name>
</gene>
<comment type="caution">
    <text evidence="1">The sequence shown here is derived from an EMBL/GenBank/DDBJ whole genome shotgun (WGS) entry which is preliminary data.</text>
</comment>
<dbReference type="InterPro" id="IPR031009">
    <property type="entry name" value="Tcm_partner"/>
</dbReference>